<feature type="compositionally biased region" description="Low complexity" evidence="1">
    <location>
        <begin position="61"/>
        <end position="83"/>
    </location>
</feature>
<proteinExistence type="predicted"/>
<dbReference type="Pfam" id="PF21538">
    <property type="entry name" value="Med15_M"/>
    <property type="match status" value="1"/>
</dbReference>
<name>A0A7J7JGS7_BUGNE</name>
<dbReference type="Proteomes" id="UP000593567">
    <property type="component" value="Unassembled WGS sequence"/>
</dbReference>
<evidence type="ECO:0000313" key="4">
    <source>
        <dbReference type="EMBL" id="KAF6024834.1"/>
    </source>
</evidence>
<dbReference type="InterPro" id="IPR048385">
    <property type="entry name" value="Med15_central"/>
</dbReference>
<dbReference type="OrthoDB" id="10055322at2759"/>
<gene>
    <name evidence="4" type="ORF">EB796_016856</name>
</gene>
<evidence type="ECO:0000259" key="2">
    <source>
        <dbReference type="Pfam" id="PF21538"/>
    </source>
</evidence>
<evidence type="ECO:0000256" key="1">
    <source>
        <dbReference type="SAM" id="MobiDB-lite"/>
    </source>
</evidence>
<dbReference type="InterPro" id="IPR048386">
    <property type="entry name" value="Med15_C"/>
</dbReference>
<dbReference type="AlphaFoldDB" id="A0A7J7JGS7"/>
<comment type="caution">
    <text evidence="4">The sequence shown here is derived from an EMBL/GenBank/DDBJ whole genome shotgun (WGS) entry which is preliminary data.</text>
</comment>
<feature type="compositionally biased region" description="Polar residues" evidence="1">
    <location>
        <begin position="139"/>
        <end position="159"/>
    </location>
</feature>
<feature type="region of interest" description="Disordered" evidence="1">
    <location>
        <begin position="61"/>
        <end position="165"/>
    </location>
</feature>
<protein>
    <submittedName>
        <fullName evidence="4">MED15</fullName>
    </submittedName>
</protein>
<evidence type="ECO:0000259" key="3">
    <source>
        <dbReference type="Pfam" id="PF21539"/>
    </source>
</evidence>
<dbReference type="Pfam" id="PF21539">
    <property type="entry name" value="Med15_C"/>
    <property type="match status" value="1"/>
</dbReference>
<feature type="compositionally biased region" description="Polar residues" evidence="1">
    <location>
        <begin position="84"/>
        <end position="123"/>
    </location>
</feature>
<sequence>MSGQAGHLHQMQGHRMVSNNNQQLVSNTMTSQPMQQIIRQQPMGQMTQQVNQPQVVSHQQLGIQQMSQQSVSQQQIGQQPLGQHTMSHQSMNQQPTSYASDSPYGQTSIPISRSLYSPSQSLPMHSPTPGMVRAPQPSPSMSVNTPAPNILSLPSQPGITPTGGDEEQLYIDKVRELSTYIEPLKNMIAEMSKEGKSSQPEYQRKLQVMLNLLQPNNNKTSYQMLCKCEDVLKKLNLPMPIKTADVIPIPEQSSSHWCQPLLTSVAENIMNSSMCKHALRQTFGPALHSLYGPNIGAAVEQAAQNRKRKSKESSATVPKSARTVPNLIQGELARLDKKFKVTRDKNFDDEEFHSGMGLKLQCNLVDASLPPVPSIKFTLSDDYPSSLPHVDLTMELYNSSNFFQEIKTKFLSNLKRLQDKYSMTALLETWLASVRQVCANLKKEKTTLPLRIEVAT</sequence>
<feature type="domain" description="ARC105/Med15 mediator subunit central" evidence="2">
    <location>
        <begin position="166"/>
        <end position="287"/>
    </location>
</feature>
<dbReference type="EMBL" id="VXIV02002527">
    <property type="protein sequence ID" value="KAF6024834.1"/>
    <property type="molecule type" value="Genomic_DNA"/>
</dbReference>
<accession>A0A7J7JGS7</accession>
<keyword evidence="5" id="KW-1185">Reference proteome</keyword>
<feature type="domain" description="ARC105/Med15 mediator subunit C-terminal" evidence="3">
    <location>
        <begin position="324"/>
        <end position="436"/>
    </location>
</feature>
<reference evidence="4" key="1">
    <citation type="submission" date="2020-06" db="EMBL/GenBank/DDBJ databases">
        <title>Draft genome of Bugula neritina, a colonial animal packing powerful symbionts and potential medicines.</title>
        <authorList>
            <person name="Rayko M."/>
        </authorList>
    </citation>
    <scope>NUCLEOTIDE SEQUENCE [LARGE SCALE GENOMIC DNA]</scope>
    <source>
        <strain evidence="4">Kwan_BN1</strain>
    </source>
</reference>
<evidence type="ECO:0000313" key="5">
    <source>
        <dbReference type="Proteomes" id="UP000593567"/>
    </source>
</evidence>
<organism evidence="4 5">
    <name type="scientific">Bugula neritina</name>
    <name type="common">Brown bryozoan</name>
    <name type="synonym">Sertularia neritina</name>
    <dbReference type="NCBI Taxonomy" id="10212"/>
    <lineage>
        <taxon>Eukaryota</taxon>
        <taxon>Metazoa</taxon>
        <taxon>Spiralia</taxon>
        <taxon>Lophotrochozoa</taxon>
        <taxon>Bryozoa</taxon>
        <taxon>Gymnolaemata</taxon>
        <taxon>Cheilostomatida</taxon>
        <taxon>Flustrina</taxon>
        <taxon>Buguloidea</taxon>
        <taxon>Bugulidae</taxon>
        <taxon>Bugula</taxon>
    </lineage>
</organism>